<evidence type="ECO:0000256" key="1">
    <source>
        <dbReference type="SAM" id="MobiDB-lite"/>
    </source>
</evidence>
<dbReference type="EMBL" id="CADCVR010000065">
    <property type="protein sequence ID" value="CAA9502148.1"/>
    <property type="molecule type" value="Genomic_DNA"/>
</dbReference>
<sequence>GQPAEVRGRRLSSPARGSGGRGGRHRARAARAGAAV</sequence>
<protein>
    <submittedName>
        <fullName evidence="2">Uncharacterized protein</fullName>
    </submittedName>
</protein>
<organism evidence="2">
    <name type="scientific">uncultured Solirubrobacteraceae bacterium</name>
    <dbReference type="NCBI Taxonomy" id="1162706"/>
    <lineage>
        <taxon>Bacteria</taxon>
        <taxon>Bacillati</taxon>
        <taxon>Actinomycetota</taxon>
        <taxon>Thermoleophilia</taxon>
        <taxon>Solirubrobacterales</taxon>
        <taxon>Solirubrobacteraceae</taxon>
        <taxon>environmental samples</taxon>
    </lineage>
</organism>
<proteinExistence type="predicted"/>
<dbReference type="AlphaFoldDB" id="A0A6J4SQ71"/>
<name>A0A6J4SQ71_9ACTN</name>
<feature type="non-terminal residue" evidence="2">
    <location>
        <position position="1"/>
    </location>
</feature>
<feature type="region of interest" description="Disordered" evidence="1">
    <location>
        <begin position="1"/>
        <end position="36"/>
    </location>
</feature>
<evidence type="ECO:0000313" key="2">
    <source>
        <dbReference type="EMBL" id="CAA9502148.1"/>
    </source>
</evidence>
<accession>A0A6J4SQ71</accession>
<feature type="non-terminal residue" evidence="2">
    <location>
        <position position="36"/>
    </location>
</feature>
<gene>
    <name evidence="2" type="ORF">AVDCRST_MAG53-2065</name>
</gene>
<reference evidence="2" key="1">
    <citation type="submission" date="2020-02" db="EMBL/GenBank/DDBJ databases">
        <authorList>
            <person name="Meier V. D."/>
        </authorList>
    </citation>
    <scope>NUCLEOTIDE SEQUENCE</scope>
    <source>
        <strain evidence="2">AVDCRST_MAG53</strain>
    </source>
</reference>